<evidence type="ECO:0000313" key="2">
    <source>
        <dbReference type="EMBL" id="SUV15803.1"/>
    </source>
</evidence>
<sequence length="52" mass="5852">MTLTSTAKQDLKELLKETHKRGITKVDHSDRVSRMTDSEALGLLISVVKRTL</sequence>
<dbReference type="EMBL" id="UFSZ01000001">
    <property type="protein sequence ID" value="SUV15803.1"/>
    <property type="molecule type" value="Genomic_DNA"/>
</dbReference>
<evidence type="ECO:0000313" key="1">
    <source>
        <dbReference type="EMBL" id="POZ57908.1"/>
    </source>
</evidence>
<dbReference type="Proteomes" id="UP000237319">
    <property type="component" value="Unassembled WGS sequence"/>
</dbReference>
<dbReference type="Proteomes" id="UP000255295">
    <property type="component" value="Unassembled WGS sequence"/>
</dbReference>
<gene>
    <name evidence="1" type="ORF">LYSIN_02692</name>
    <name evidence="2" type="ORF">NCTC10338_00875</name>
</gene>
<comment type="caution">
    <text evidence="1">The sequence shown here is derived from an EMBL/GenBank/DDBJ whole genome shotgun (WGS) entry which is preliminary data.</text>
</comment>
<reference evidence="1 3" key="1">
    <citation type="submission" date="2017-11" db="EMBL/GenBank/DDBJ databases">
        <title>Genome sequence of Lysinibacillus sphaericus, a lignin-degrading bacteria isolated from municipal solid waste soil.</title>
        <authorList>
            <person name="Persinoti G.F."/>
            <person name="Paixao D.A."/>
            <person name="Bugg T.D."/>
            <person name="Squina F.M."/>
        </authorList>
    </citation>
    <scope>NUCLEOTIDE SEQUENCE [LARGE SCALE GENOMIC DNA]</scope>
    <source>
        <strain evidence="1 3">A1</strain>
    </source>
</reference>
<reference evidence="2 4" key="2">
    <citation type="submission" date="2018-06" db="EMBL/GenBank/DDBJ databases">
        <authorList>
            <consortium name="Pathogen Informatics"/>
            <person name="Doyle S."/>
        </authorList>
    </citation>
    <scope>NUCLEOTIDE SEQUENCE [LARGE SCALE GENOMIC DNA]</scope>
    <source>
        <strain evidence="2 4">NCTC10338</strain>
    </source>
</reference>
<dbReference type="GeneID" id="48279115"/>
<name>A0A2S5D4I3_LYSSH</name>
<dbReference type="AlphaFoldDB" id="A0A2S5D4I3"/>
<organism evidence="1 3">
    <name type="scientific">Lysinibacillus sphaericus</name>
    <name type="common">Bacillus sphaericus</name>
    <dbReference type="NCBI Taxonomy" id="1421"/>
    <lineage>
        <taxon>Bacteria</taxon>
        <taxon>Bacillati</taxon>
        <taxon>Bacillota</taxon>
        <taxon>Bacilli</taxon>
        <taxon>Bacillales</taxon>
        <taxon>Bacillaceae</taxon>
        <taxon>Lysinibacillus</taxon>
    </lineage>
</organism>
<proteinExistence type="predicted"/>
<protein>
    <submittedName>
        <fullName evidence="1">Uncharacterized protein</fullName>
    </submittedName>
</protein>
<evidence type="ECO:0000313" key="4">
    <source>
        <dbReference type="Proteomes" id="UP000255295"/>
    </source>
</evidence>
<evidence type="ECO:0000313" key="3">
    <source>
        <dbReference type="Proteomes" id="UP000237319"/>
    </source>
</evidence>
<accession>A0A2S5D4I3</accession>
<dbReference type="RefSeq" id="WP_158497863.1">
    <property type="nucleotide sequence ID" value="NZ_BJNS01000008.1"/>
</dbReference>
<dbReference type="EMBL" id="PGLV01000001">
    <property type="protein sequence ID" value="POZ57908.1"/>
    <property type="molecule type" value="Genomic_DNA"/>
</dbReference>
<keyword evidence="3" id="KW-1185">Reference proteome</keyword>